<evidence type="ECO:0008006" key="4">
    <source>
        <dbReference type="Google" id="ProtNLM"/>
    </source>
</evidence>
<reference evidence="2 3" key="1">
    <citation type="submission" date="2019-03" db="EMBL/GenBank/DDBJ databases">
        <title>Three New Species of Nocardioides, Nocardioides euryhalodurans sp. nov., Nocardioides seonyuensis sp. nov. and Nocardioides eburneoflavus sp. nov., Iolated from Soil.</title>
        <authorList>
            <person name="Roh S.G."/>
            <person name="Lee C."/>
            <person name="Kim M.-K."/>
            <person name="Kim S.B."/>
        </authorList>
    </citation>
    <scope>NUCLEOTIDE SEQUENCE [LARGE SCALE GENOMIC DNA]</scope>
    <source>
        <strain evidence="2 3">MMS17-SY117</strain>
    </source>
</reference>
<evidence type="ECO:0000256" key="1">
    <source>
        <dbReference type="SAM" id="Phobius"/>
    </source>
</evidence>
<gene>
    <name evidence="2" type="ORF">EXE57_09385</name>
</gene>
<accession>A0A4P7GLA2</accession>
<sequence>MSVTDRARADRVPVDERWLGLDRRSRTPALVVLLVAVLFTGVLPVVNGAIDQDDATVSGDVLLVGPGATITPPVGWQLESGLRDTDDPAVPTAPPVVLSRDGVTVVLTTVATSDSPGKVLDRYEDISGLTDDIPDFTVNGPRAGFTTDSGVAGAVESVSGADVEGLAAAFTIGGDGVVVATATGAAGQLAPVLDDVRTMLRSLRMDGEAS</sequence>
<keyword evidence="1" id="KW-1133">Transmembrane helix</keyword>
<protein>
    <recommendedName>
        <fullName evidence="4">DUF4245 domain-containing protein</fullName>
    </recommendedName>
</protein>
<organism evidence="2 3">
    <name type="scientific">Nocardioides euryhalodurans</name>
    <dbReference type="NCBI Taxonomy" id="2518370"/>
    <lineage>
        <taxon>Bacteria</taxon>
        <taxon>Bacillati</taxon>
        <taxon>Actinomycetota</taxon>
        <taxon>Actinomycetes</taxon>
        <taxon>Propionibacteriales</taxon>
        <taxon>Nocardioidaceae</taxon>
        <taxon>Nocardioides</taxon>
    </lineage>
</organism>
<keyword evidence="1" id="KW-0812">Transmembrane</keyword>
<dbReference type="RefSeq" id="WP_135076797.1">
    <property type="nucleotide sequence ID" value="NZ_CP038267.1"/>
</dbReference>
<evidence type="ECO:0000313" key="2">
    <source>
        <dbReference type="EMBL" id="QBR92471.1"/>
    </source>
</evidence>
<dbReference type="OrthoDB" id="5117676at2"/>
<name>A0A4P7GLA2_9ACTN</name>
<proteinExistence type="predicted"/>
<dbReference type="Proteomes" id="UP000294894">
    <property type="component" value="Chromosome"/>
</dbReference>
<dbReference type="KEGG" id="noy:EXE57_09385"/>
<dbReference type="EMBL" id="CP038267">
    <property type="protein sequence ID" value="QBR92471.1"/>
    <property type="molecule type" value="Genomic_DNA"/>
</dbReference>
<feature type="transmembrane region" description="Helical" evidence="1">
    <location>
        <begin position="27"/>
        <end position="46"/>
    </location>
</feature>
<keyword evidence="3" id="KW-1185">Reference proteome</keyword>
<keyword evidence="1" id="KW-0472">Membrane</keyword>
<evidence type="ECO:0000313" key="3">
    <source>
        <dbReference type="Proteomes" id="UP000294894"/>
    </source>
</evidence>
<dbReference type="AlphaFoldDB" id="A0A4P7GLA2"/>